<proteinExistence type="predicted"/>
<reference evidence="1" key="2">
    <citation type="journal article" date="2016" name="Fungal Biol.">
        <title>Ochratoxin A production by Penicillium thymicola.</title>
        <authorList>
            <person name="Nguyen H.D.T."/>
            <person name="McMullin D.R."/>
            <person name="Ponomareva E."/>
            <person name="Riley R."/>
            <person name="Pomraning K.R."/>
            <person name="Baker S.E."/>
            <person name="Seifert K.A."/>
        </authorList>
    </citation>
    <scope>NUCLEOTIDE SEQUENCE</scope>
    <source>
        <strain evidence="1">DAOM 180753</strain>
    </source>
</reference>
<dbReference type="AlphaFoldDB" id="A0AAI9T8R3"/>
<accession>A0AAI9T8R3</accession>
<dbReference type="Proteomes" id="UP001227192">
    <property type="component" value="Unassembled WGS sequence"/>
</dbReference>
<evidence type="ECO:0000313" key="1">
    <source>
        <dbReference type="EMBL" id="KAJ9482044.1"/>
    </source>
</evidence>
<name>A0AAI9T8R3_PENTH</name>
<gene>
    <name evidence="1" type="ORF">VN97_g11401</name>
</gene>
<keyword evidence="2" id="KW-1185">Reference proteome</keyword>
<comment type="caution">
    <text evidence="1">The sequence shown here is derived from an EMBL/GenBank/DDBJ whole genome shotgun (WGS) entry which is preliminary data.</text>
</comment>
<dbReference type="EMBL" id="LACB01000630">
    <property type="protein sequence ID" value="KAJ9482044.1"/>
    <property type="molecule type" value="Genomic_DNA"/>
</dbReference>
<organism evidence="1 2">
    <name type="scientific">Penicillium thymicola</name>
    <dbReference type="NCBI Taxonomy" id="293382"/>
    <lineage>
        <taxon>Eukaryota</taxon>
        <taxon>Fungi</taxon>
        <taxon>Dikarya</taxon>
        <taxon>Ascomycota</taxon>
        <taxon>Pezizomycotina</taxon>
        <taxon>Eurotiomycetes</taxon>
        <taxon>Eurotiomycetidae</taxon>
        <taxon>Eurotiales</taxon>
        <taxon>Aspergillaceae</taxon>
        <taxon>Penicillium</taxon>
    </lineage>
</organism>
<reference evidence="1" key="1">
    <citation type="submission" date="2015-06" db="EMBL/GenBank/DDBJ databases">
        <authorList>
            <person name="Nguyen H."/>
        </authorList>
    </citation>
    <scope>NUCLEOTIDE SEQUENCE</scope>
    <source>
        <strain evidence="1">DAOM 180753</strain>
    </source>
</reference>
<protein>
    <submittedName>
        <fullName evidence="1">Uncharacterized protein</fullName>
    </submittedName>
</protein>
<evidence type="ECO:0000313" key="2">
    <source>
        <dbReference type="Proteomes" id="UP001227192"/>
    </source>
</evidence>
<sequence length="297" mass="32615">MLCVPPPPHVNLDTIDRKGVSPLSPVPSQGAITVESLARIDRDYTLTDLDNQLQAMATQKARVEDFIQQRQLIGKAPLVSSQEHLEDMETCEKALIATRPIIQAMPYVLSDAHSASGLLFHGRRVIDWAFVELTPEAEERFFKPNRMPEVPRNQMPPTDLSSPPPVLLRAGARLEQFGLLQKDKYYVKQGRTTGVTGGVCNGVLPVCRWPTLYDINGNAVDSKDLRTEEFVITGTKGPFIESGDSGLFVVDSTGAVAGLVFAEYTHNLQAVALALTVPDLMETMRGPIEGRVSLRLP</sequence>